<evidence type="ECO:0000313" key="2">
    <source>
        <dbReference type="EMBL" id="SEQ60762.1"/>
    </source>
</evidence>
<dbReference type="AlphaFoldDB" id="A0A1H9HES0"/>
<dbReference type="RefSeq" id="WP_090168900.1">
    <property type="nucleotide sequence ID" value="NZ_FOFB01000012.1"/>
</dbReference>
<dbReference type="STRING" id="478744.SAMN05444359_112129"/>
<reference evidence="3" key="1">
    <citation type="submission" date="2016-10" db="EMBL/GenBank/DDBJ databases">
        <authorList>
            <person name="Varghese N."/>
            <person name="Submissions S."/>
        </authorList>
    </citation>
    <scope>NUCLEOTIDE SEQUENCE [LARGE SCALE GENOMIC DNA]</scope>
    <source>
        <strain evidence="3">DSM 24740</strain>
    </source>
</reference>
<protein>
    <submittedName>
        <fullName evidence="2">Uncharacterized protein</fullName>
    </submittedName>
</protein>
<name>A0A1H9HES0_9BACT</name>
<dbReference type="InParanoid" id="A0A1H9HES0"/>
<evidence type="ECO:0000313" key="3">
    <source>
        <dbReference type="Proteomes" id="UP000199021"/>
    </source>
</evidence>
<dbReference type="EMBL" id="FOFB01000012">
    <property type="protein sequence ID" value="SEQ60762.1"/>
    <property type="molecule type" value="Genomic_DNA"/>
</dbReference>
<feature type="region of interest" description="Disordered" evidence="1">
    <location>
        <begin position="123"/>
        <end position="142"/>
    </location>
</feature>
<proteinExistence type="predicted"/>
<sequence length="207" mass="23617">MLLNTLLAKAGGMPNFEIWQDLAPRRFLINHLLADVIKATEVLPADTENGLFAVITTSPHGLPQTLPPGWSQIDRVGEYFATLRTPPGTSTRQVMEELALELVPLFYPSERLENELLEWLENELSESTYPTDDEEDREDEEKTVSEYSGFLTEREQDLNFIYGNGRTPPQYHGYREDCGAHEGPAYGPPEVSDVDIQHFEERSYFYC</sequence>
<dbReference type="Proteomes" id="UP000199021">
    <property type="component" value="Unassembled WGS sequence"/>
</dbReference>
<feature type="compositionally biased region" description="Acidic residues" evidence="1">
    <location>
        <begin position="131"/>
        <end position="141"/>
    </location>
</feature>
<keyword evidence="3" id="KW-1185">Reference proteome</keyword>
<organism evidence="2 3">
    <name type="scientific">Neolewinella agarilytica</name>
    <dbReference type="NCBI Taxonomy" id="478744"/>
    <lineage>
        <taxon>Bacteria</taxon>
        <taxon>Pseudomonadati</taxon>
        <taxon>Bacteroidota</taxon>
        <taxon>Saprospiria</taxon>
        <taxon>Saprospirales</taxon>
        <taxon>Lewinellaceae</taxon>
        <taxon>Neolewinella</taxon>
    </lineage>
</organism>
<gene>
    <name evidence="2" type="ORF">SAMN05444359_112129</name>
</gene>
<accession>A0A1H9HES0</accession>
<dbReference type="OrthoDB" id="1499230at2"/>
<evidence type="ECO:0000256" key="1">
    <source>
        <dbReference type="SAM" id="MobiDB-lite"/>
    </source>
</evidence>